<feature type="domain" description="RING-type" evidence="14">
    <location>
        <begin position="72"/>
        <end position="282"/>
    </location>
</feature>
<evidence type="ECO:0000256" key="10">
    <source>
        <dbReference type="ARBA" id="ARBA00022833"/>
    </source>
</evidence>
<dbReference type="Pfam" id="PF22191">
    <property type="entry name" value="IBR_1"/>
    <property type="match status" value="2"/>
</dbReference>
<dbReference type="InterPro" id="IPR044066">
    <property type="entry name" value="TRIAD_supradom"/>
</dbReference>
<evidence type="ECO:0000313" key="15">
    <source>
        <dbReference type="EMBL" id="OXU25879.1"/>
    </source>
</evidence>
<evidence type="ECO:0000256" key="1">
    <source>
        <dbReference type="ARBA" id="ARBA00001798"/>
    </source>
</evidence>
<keyword evidence="9" id="KW-0833">Ubl conjugation pathway</keyword>
<dbReference type="AlphaFoldDB" id="A0A232F614"/>
<reference evidence="15 16" key="1">
    <citation type="journal article" date="2017" name="Curr. Biol.">
        <title>The Evolution of Venom by Co-option of Single-Copy Genes.</title>
        <authorList>
            <person name="Martinson E.O."/>
            <person name="Mrinalini"/>
            <person name="Kelkar Y.D."/>
            <person name="Chang C.H."/>
            <person name="Werren J.H."/>
        </authorList>
    </citation>
    <scope>NUCLEOTIDE SEQUENCE [LARGE SCALE GENOMIC DNA]</scope>
    <source>
        <strain evidence="15 16">Alberta</strain>
        <tissue evidence="15">Whole body</tissue>
    </source>
</reference>
<evidence type="ECO:0000256" key="2">
    <source>
        <dbReference type="ARBA" id="ARBA00004906"/>
    </source>
</evidence>
<dbReference type="InterPro" id="IPR031127">
    <property type="entry name" value="E3_UB_ligase_RBR"/>
</dbReference>
<comment type="similarity">
    <text evidence="3">Belongs to the RBR family. Ariadne subfamily.</text>
</comment>
<dbReference type="SMART" id="SM00184">
    <property type="entry name" value="RING"/>
    <property type="match status" value="3"/>
</dbReference>
<feature type="domain" description="RING-type" evidence="14">
    <location>
        <begin position="538"/>
        <end position="743"/>
    </location>
</feature>
<sequence>MVNTVVRLPATTTRILLNHFKWDTERLVEQFYDVDQEKLFAEARIVSPFKKQPVINITCSLQNLTMKSNSDEEEECGVCFMTVPTDQMSGLECGHRFCTACWREYFQTKIMGEGQGQKIPCAANDCEILVDDATIMRLVEDPKVKLKYQHLITNSFVECNRLLKWCRTADCNHAIKVQSVEAKPVTCKCNNTFCFSCGEDWHDPINCDLLSKWIKKCNDDSETSNWIAANTKECIKCKTKIEKNGGCNRIVCSNQNCKMEFCWACLQSWKLHGYGGYCNEYDEIKGKATRTMSKADLQRYLFYYERYTNHMQSLKFEKKLYEKLKKKKEDTPENKMAWMDVQFLATVTDVLCSCRQTLIYTYVFAFYLKKNNQSQIFNDNHSDLERATETLSGFLETDITGKNESDIKLQILNTYQYCESRRKILSDFVKEEEAFYGSVVSSEEESDQLRADDYPYEVISTEEIFQYMENEIREVSSVMEFTDTTARILLSYLKWDRDDLLIRFHDEGQEKLFAEARVVYPCRKKPEESNSSSHSKNETEECGVCFMTVPTDEMSGLECGHRFCTACWREYFQTKIQNERESGNIVCAAYDCDILVDDATVMRLVEDPKVKLKYQHLITNSFVECNRLLRWCQTAGCNFAIKVQYVKSKPVTCKCNNTFCFLCGEDWHGPLTCDLLRRWKKKCSKDVTSLKWMMANTKDCPKCYIPIEKNGGCNLMTCRNCKSNFCWTCLQLIDEHDPCNSYPEVTTPIYLKTNEERYEFYINRYTNQKKLLDFEKKLYRSIEMKMDEMQKYNKSWMEVQVLKKAVDVLCSCRRTLMYAYIFAFFLKKNNQSAIFNDNQKDLEKATEALSVFIERDITDKHVKDVETKLQDKYKYCETRKKVLFEHVQEGFLNNWWTFI</sequence>
<dbReference type="FunFam" id="3.30.40.10:FF:000019">
    <property type="entry name" value="RBR-type E3 ubiquitin transferase"/>
    <property type="match status" value="2"/>
</dbReference>
<dbReference type="CDD" id="cd20354">
    <property type="entry name" value="Rcat_RBR_RNF14"/>
    <property type="match status" value="1"/>
</dbReference>
<dbReference type="Gene3D" id="3.30.40.10">
    <property type="entry name" value="Zinc/RING finger domain, C3HC4 (zinc finger)"/>
    <property type="match status" value="2"/>
</dbReference>
<dbReference type="InterPro" id="IPR045840">
    <property type="entry name" value="Ariadne"/>
</dbReference>
<evidence type="ECO:0000256" key="8">
    <source>
        <dbReference type="ARBA" id="ARBA00022771"/>
    </source>
</evidence>
<dbReference type="Gene3D" id="1.20.120.1750">
    <property type="match status" value="2"/>
</dbReference>
<evidence type="ECO:0000259" key="14">
    <source>
        <dbReference type="PROSITE" id="PS51873"/>
    </source>
</evidence>
<dbReference type="GO" id="GO:0008270">
    <property type="term" value="F:zinc ion binding"/>
    <property type="evidence" value="ECO:0007669"/>
    <property type="project" value="UniProtKB-KW"/>
</dbReference>
<proteinExistence type="inferred from homology"/>
<dbReference type="SUPFAM" id="SSF57850">
    <property type="entry name" value="RING/U-box"/>
    <property type="match status" value="6"/>
</dbReference>
<evidence type="ECO:0000256" key="6">
    <source>
        <dbReference type="ARBA" id="ARBA00022723"/>
    </source>
</evidence>
<evidence type="ECO:0000259" key="13">
    <source>
        <dbReference type="PROSITE" id="PS50089"/>
    </source>
</evidence>
<feature type="domain" description="RING-type" evidence="13">
    <location>
        <begin position="542"/>
        <end position="587"/>
    </location>
</feature>
<dbReference type="PROSITE" id="PS50089">
    <property type="entry name" value="ZF_RING_2"/>
    <property type="match status" value="2"/>
</dbReference>
<dbReference type="PANTHER" id="PTHR11685">
    <property type="entry name" value="RBR FAMILY RING FINGER AND IBR DOMAIN-CONTAINING"/>
    <property type="match status" value="1"/>
</dbReference>
<protein>
    <recommendedName>
        <fullName evidence="4">RBR-type E3 ubiquitin transferase</fullName>
        <ecNumber evidence="4">2.3.2.31</ecNumber>
    </recommendedName>
</protein>
<keyword evidence="16" id="KW-1185">Reference proteome</keyword>
<dbReference type="InterPro" id="IPR002867">
    <property type="entry name" value="IBR_dom"/>
</dbReference>
<evidence type="ECO:0000256" key="12">
    <source>
        <dbReference type="PROSITE-ProRule" id="PRU00175"/>
    </source>
</evidence>
<dbReference type="InterPro" id="IPR048962">
    <property type="entry name" value="ARIH1-like_UBL"/>
</dbReference>
<evidence type="ECO:0000256" key="7">
    <source>
        <dbReference type="ARBA" id="ARBA00022737"/>
    </source>
</evidence>
<dbReference type="GO" id="GO:0061630">
    <property type="term" value="F:ubiquitin protein ligase activity"/>
    <property type="evidence" value="ECO:0007669"/>
    <property type="project" value="UniProtKB-EC"/>
</dbReference>
<dbReference type="SMART" id="SM00647">
    <property type="entry name" value="IBR"/>
    <property type="match status" value="4"/>
</dbReference>
<evidence type="ECO:0000256" key="3">
    <source>
        <dbReference type="ARBA" id="ARBA00005884"/>
    </source>
</evidence>
<keyword evidence="8 12" id="KW-0863">Zinc-finger</keyword>
<comment type="similarity">
    <text evidence="11">Belongs to the RBR family. RNF14 subfamily.</text>
</comment>
<dbReference type="FunFam" id="1.20.120.1750:FF:000002">
    <property type="entry name" value="RBR-type E3 ubiquitin transferase"/>
    <property type="match status" value="2"/>
</dbReference>
<evidence type="ECO:0000256" key="11">
    <source>
        <dbReference type="ARBA" id="ARBA00044508"/>
    </source>
</evidence>
<dbReference type="CDD" id="cd16626">
    <property type="entry name" value="RING-HC_RBR_HHARI"/>
    <property type="match status" value="1"/>
</dbReference>
<dbReference type="CDD" id="cd20343">
    <property type="entry name" value="BRcat_RBR_HHARI-like"/>
    <property type="match status" value="2"/>
</dbReference>
<dbReference type="Pfam" id="PF21235">
    <property type="entry name" value="UBA_ARI1"/>
    <property type="match status" value="2"/>
</dbReference>
<evidence type="ECO:0000256" key="5">
    <source>
        <dbReference type="ARBA" id="ARBA00022679"/>
    </source>
</evidence>
<keyword evidence="10" id="KW-0862">Zinc</keyword>
<keyword evidence="7" id="KW-0677">Repeat</keyword>
<gene>
    <name evidence="15" type="ORF">TSAR_010536</name>
</gene>
<comment type="caution">
    <text evidence="15">The sequence shown here is derived from an EMBL/GenBank/DDBJ whole genome shotgun (WGS) entry which is preliminary data.</text>
</comment>
<evidence type="ECO:0000256" key="4">
    <source>
        <dbReference type="ARBA" id="ARBA00012251"/>
    </source>
</evidence>
<dbReference type="GO" id="GO:0016567">
    <property type="term" value="P:protein ubiquitination"/>
    <property type="evidence" value="ECO:0007669"/>
    <property type="project" value="InterPro"/>
</dbReference>
<keyword evidence="5" id="KW-0808">Transferase</keyword>
<dbReference type="InterPro" id="IPR001841">
    <property type="entry name" value="Znf_RING"/>
</dbReference>
<dbReference type="Pfam" id="PF19422">
    <property type="entry name" value="Ariadne"/>
    <property type="match status" value="1"/>
</dbReference>
<dbReference type="InterPro" id="IPR047548">
    <property type="entry name" value="Rcat_RBR_RNF14"/>
</dbReference>
<comment type="pathway">
    <text evidence="2">Protein modification; protein ubiquitination.</text>
</comment>
<organism evidence="15 16">
    <name type="scientific">Trichomalopsis sarcophagae</name>
    <dbReference type="NCBI Taxonomy" id="543379"/>
    <lineage>
        <taxon>Eukaryota</taxon>
        <taxon>Metazoa</taxon>
        <taxon>Ecdysozoa</taxon>
        <taxon>Arthropoda</taxon>
        <taxon>Hexapoda</taxon>
        <taxon>Insecta</taxon>
        <taxon>Pterygota</taxon>
        <taxon>Neoptera</taxon>
        <taxon>Endopterygota</taxon>
        <taxon>Hymenoptera</taxon>
        <taxon>Apocrita</taxon>
        <taxon>Proctotrupomorpha</taxon>
        <taxon>Chalcidoidea</taxon>
        <taxon>Pteromalidae</taxon>
        <taxon>Pteromalinae</taxon>
        <taxon>Trichomalopsis</taxon>
    </lineage>
</organism>
<evidence type="ECO:0000256" key="9">
    <source>
        <dbReference type="ARBA" id="ARBA00022786"/>
    </source>
</evidence>
<evidence type="ECO:0000313" key="16">
    <source>
        <dbReference type="Proteomes" id="UP000215335"/>
    </source>
</evidence>
<dbReference type="EMBL" id="NNAY01000924">
    <property type="protein sequence ID" value="OXU25879.1"/>
    <property type="molecule type" value="Genomic_DNA"/>
</dbReference>
<comment type="catalytic activity">
    <reaction evidence="1">
        <text>[E2 ubiquitin-conjugating enzyme]-S-ubiquitinyl-L-cysteine + [acceptor protein]-L-lysine = [E2 ubiquitin-conjugating enzyme]-L-cysteine + [acceptor protein]-N(6)-ubiquitinyl-L-lysine.</text>
        <dbReference type="EC" id="2.3.2.31"/>
    </reaction>
</comment>
<feature type="domain" description="RING-type" evidence="13">
    <location>
        <begin position="76"/>
        <end position="121"/>
    </location>
</feature>
<keyword evidence="6" id="KW-0479">Metal-binding</keyword>
<accession>A0A232F614</accession>
<dbReference type="Pfam" id="PF01485">
    <property type="entry name" value="IBR"/>
    <property type="match status" value="2"/>
</dbReference>
<dbReference type="STRING" id="543379.A0A232F614"/>
<dbReference type="Proteomes" id="UP000215335">
    <property type="component" value="Unassembled WGS sequence"/>
</dbReference>
<dbReference type="EC" id="2.3.2.31" evidence="4"/>
<dbReference type="PROSITE" id="PS51873">
    <property type="entry name" value="TRIAD"/>
    <property type="match status" value="2"/>
</dbReference>
<dbReference type="InterPro" id="IPR013083">
    <property type="entry name" value="Znf_RING/FYVE/PHD"/>
</dbReference>
<name>A0A232F614_9HYME</name>